<comment type="subcellular location">
    <subcellularLocation>
        <location evidence="1">Nucleus</location>
    </subcellularLocation>
</comment>
<gene>
    <name evidence="7" type="ORF">BB561_001565</name>
</gene>
<keyword evidence="2 5" id="KW-0853">WD repeat</keyword>
<dbReference type="GO" id="GO:0006357">
    <property type="term" value="P:regulation of transcription by RNA polymerase II"/>
    <property type="evidence" value="ECO:0007669"/>
    <property type="project" value="TreeGrafter"/>
</dbReference>
<feature type="repeat" description="WD" evidence="5">
    <location>
        <begin position="334"/>
        <end position="377"/>
    </location>
</feature>
<dbReference type="PANTHER" id="PTHR22846">
    <property type="entry name" value="WD40 REPEAT PROTEIN"/>
    <property type="match status" value="1"/>
</dbReference>
<dbReference type="PRINTS" id="PR00320">
    <property type="entry name" value="GPROTEINBRPT"/>
</dbReference>
<dbReference type="EMBL" id="MBFR01000045">
    <property type="protein sequence ID" value="PVU95873.1"/>
    <property type="molecule type" value="Genomic_DNA"/>
</dbReference>
<evidence type="ECO:0000256" key="2">
    <source>
        <dbReference type="ARBA" id="ARBA00022574"/>
    </source>
</evidence>
<dbReference type="SMART" id="SM00320">
    <property type="entry name" value="WD40"/>
    <property type="match status" value="8"/>
</dbReference>
<feature type="repeat" description="WD" evidence="5">
    <location>
        <begin position="378"/>
        <end position="419"/>
    </location>
</feature>
<proteinExistence type="predicted"/>
<feature type="repeat" description="WD" evidence="5">
    <location>
        <begin position="134"/>
        <end position="161"/>
    </location>
</feature>
<dbReference type="InterPro" id="IPR036322">
    <property type="entry name" value="WD40_repeat_dom_sf"/>
</dbReference>
<feature type="compositionally biased region" description="Polar residues" evidence="6">
    <location>
        <begin position="1"/>
        <end position="27"/>
    </location>
</feature>
<dbReference type="Pfam" id="PF00400">
    <property type="entry name" value="WD40"/>
    <property type="match status" value="7"/>
</dbReference>
<dbReference type="Gene3D" id="2.130.10.10">
    <property type="entry name" value="YVTN repeat-like/Quinoprotein amine dehydrogenase"/>
    <property type="match status" value="1"/>
</dbReference>
<dbReference type="OrthoDB" id="1367865at2759"/>
<dbReference type="GO" id="GO:0000118">
    <property type="term" value="C:histone deacetylase complex"/>
    <property type="evidence" value="ECO:0007669"/>
    <property type="project" value="TreeGrafter"/>
</dbReference>
<sequence length="453" mass="49518">MDYTSNKYNNDSDAIQMEITGSTSSKTSLKRNDNSQQTKEPSKKKKPKVFGQITNLRGHSKPAFVNAWNPVISNLLASGAGDGTAIIWTLKTNENTPQFENLGDSKQVILDHKNTDILNTETTDSKGLVANFDVTTLCWNKDGLMLATGCFDGHARIWTLSGELHKVLDGHNAPIVAVKWSPSSKFLLTGSLDGTVIVWDTESGKIISKFAAHKGSVLEVAWRCDNIFATCSTDSCIAIWSVSQTISPLYKLMGHKGEINTISWHSSGKLLASGSDDSSAKVWEFVNDSRLNIASNNALVNEGGEMIEIDPIIVNHLSNQDKEIENADVRVRTLLGHEQQVYVVEWLPNVENAILATGSFDGSVRIWDAKTGENIRTLFAHNDPIHAIAFSPDGRQLITGSFDCFVNLWSLKNGLLIRSFMADDGIYDVRFSNSGRIAASVANGSIVVLDSKA</sequence>
<dbReference type="InterPro" id="IPR015943">
    <property type="entry name" value="WD40/YVTN_repeat-like_dom_sf"/>
</dbReference>
<protein>
    <submittedName>
        <fullName evidence="7">Uncharacterized protein</fullName>
    </submittedName>
</protein>
<dbReference type="PROSITE" id="PS50294">
    <property type="entry name" value="WD_REPEATS_REGION"/>
    <property type="match status" value="5"/>
</dbReference>
<dbReference type="PROSITE" id="PS00678">
    <property type="entry name" value="WD_REPEATS_1"/>
    <property type="match status" value="2"/>
</dbReference>
<dbReference type="InterPro" id="IPR019775">
    <property type="entry name" value="WD40_repeat_CS"/>
</dbReference>
<dbReference type="STRING" id="133385.A0A2T9YU57"/>
<keyword evidence="3" id="KW-0677">Repeat</keyword>
<feature type="region of interest" description="Disordered" evidence="6">
    <location>
        <begin position="1"/>
        <end position="48"/>
    </location>
</feature>
<evidence type="ECO:0000256" key="3">
    <source>
        <dbReference type="ARBA" id="ARBA00022737"/>
    </source>
</evidence>
<feature type="repeat" description="WD" evidence="5">
    <location>
        <begin position="252"/>
        <end position="293"/>
    </location>
</feature>
<dbReference type="InterPro" id="IPR020472">
    <property type="entry name" value="WD40_PAC1"/>
</dbReference>
<dbReference type="SUPFAM" id="SSF50960">
    <property type="entry name" value="TolB, C-terminal domain"/>
    <property type="match status" value="1"/>
</dbReference>
<accession>A0A2T9YU57</accession>
<feature type="repeat" description="WD" evidence="5">
    <location>
        <begin position="56"/>
        <end position="98"/>
    </location>
</feature>
<dbReference type="PANTHER" id="PTHR22846:SF2">
    <property type="entry name" value="F-BOX-LIKE_WD REPEAT-CONTAINING PROTEIN EBI"/>
    <property type="match status" value="1"/>
</dbReference>
<dbReference type="CDD" id="cd00200">
    <property type="entry name" value="WD40"/>
    <property type="match status" value="1"/>
</dbReference>
<comment type="caution">
    <text evidence="7">The sequence shown here is derived from an EMBL/GenBank/DDBJ whole genome shotgun (WGS) entry which is preliminary data.</text>
</comment>
<dbReference type="InterPro" id="IPR045183">
    <property type="entry name" value="Ebi-like"/>
</dbReference>
<evidence type="ECO:0000313" key="7">
    <source>
        <dbReference type="EMBL" id="PVU95873.1"/>
    </source>
</evidence>
<evidence type="ECO:0000256" key="4">
    <source>
        <dbReference type="ARBA" id="ARBA00023242"/>
    </source>
</evidence>
<keyword evidence="4" id="KW-0539">Nucleus</keyword>
<evidence type="ECO:0000256" key="6">
    <source>
        <dbReference type="SAM" id="MobiDB-lite"/>
    </source>
</evidence>
<name>A0A2T9YU57_9FUNG</name>
<reference evidence="7 8" key="1">
    <citation type="journal article" date="2018" name="MBio">
        <title>Comparative Genomics Reveals the Core Gene Toolbox for the Fungus-Insect Symbiosis.</title>
        <authorList>
            <person name="Wang Y."/>
            <person name="Stata M."/>
            <person name="Wang W."/>
            <person name="Stajich J.E."/>
            <person name="White M.M."/>
            <person name="Moncalvo J.M."/>
        </authorList>
    </citation>
    <scope>NUCLEOTIDE SEQUENCE [LARGE SCALE GENOMIC DNA]</scope>
    <source>
        <strain evidence="7 8">SWE-8-4</strain>
    </source>
</reference>
<dbReference type="PROSITE" id="PS50082">
    <property type="entry name" value="WD_REPEATS_2"/>
    <property type="match status" value="7"/>
</dbReference>
<evidence type="ECO:0000256" key="5">
    <source>
        <dbReference type="PROSITE-ProRule" id="PRU00221"/>
    </source>
</evidence>
<dbReference type="GO" id="GO:0003714">
    <property type="term" value="F:transcription corepressor activity"/>
    <property type="evidence" value="ECO:0007669"/>
    <property type="project" value="InterPro"/>
</dbReference>
<keyword evidence="8" id="KW-1185">Reference proteome</keyword>
<dbReference type="InterPro" id="IPR001680">
    <property type="entry name" value="WD40_rpt"/>
</dbReference>
<dbReference type="AlphaFoldDB" id="A0A2T9YU57"/>
<dbReference type="Proteomes" id="UP000245383">
    <property type="component" value="Unassembled WGS sequence"/>
</dbReference>
<feature type="repeat" description="WD" evidence="5">
    <location>
        <begin position="168"/>
        <end position="209"/>
    </location>
</feature>
<evidence type="ECO:0000256" key="1">
    <source>
        <dbReference type="ARBA" id="ARBA00004123"/>
    </source>
</evidence>
<dbReference type="SUPFAM" id="SSF50978">
    <property type="entry name" value="WD40 repeat-like"/>
    <property type="match status" value="1"/>
</dbReference>
<feature type="repeat" description="WD" evidence="5">
    <location>
        <begin position="210"/>
        <end position="243"/>
    </location>
</feature>
<organism evidence="7 8">
    <name type="scientific">Smittium simulii</name>
    <dbReference type="NCBI Taxonomy" id="133385"/>
    <lineage>
        <taxon>Eukaryota</taxon>
        <taxon>Fungi</taxon>
        <taxon>Fungi incertae sedis</taxon>
        <taxon>Zoopagomycota</taxon>
        <taxon>Kickxellomycotina</taxon>
        <taxon>Harpellomycetes</taxon>
        <taxon>Harpellales</taxon>
        <taxon>Legeriomycetaceae</taxon>
        <taxon>Smittium</taxon>
    </lineage>
</organism>
<evidence type="ECO:0000313" key="8">
    <source>
        <dbReference type="Proteomes" id="UP000245383"/>
    </source>
</evidence>